<sequence length="203" mass="22426">MRWLKWCGKIVITVMLVSTLTLLTTGLIVQSYVESLLTSFNIAWEGQPTGLTSIFQGALGMNSSNTSKSTDEQKKASDSAAEKQNGNSPESSSGGKDSTPVLTESPDLVENPDEAENPKEPEDPVIMSPNDVAEYKDTIPNEEKTEVFDLLMNKIPTDEMQLIASNMENGITEQELQDMEQVIAKYLTEDEYKQLMAILTPEQ</sequence>
<gene>
    <name evidence="3" type="ORF">H9647_17620</name>
</gene>
<organism evidence="3 4">
    <name type="scientific">Paenibacillus gallinarum</name>
    <dbReference type="NCBI Taxonomy" id="2762232"/>
    <lineage>
        <taxon>Bacteria</taxon>
        <taxon>Bacillati</taxon>
        <taxon>Bacillota</taxon>
        <taxon>Bacilli</taxon>
        <taxon>Bacillales</taxon>
        <taxon>Paenibacillaceae</taxon>
        <taxon>Paenibacillus</taxon>
    </lineage>
</organism>
<keyword evidence="2" id="KW-1133">Transmembrane helix</keyword>
<comment type="caution">
    <text evidence="3">The sequence shown here is derived from an EMBL/GenBank/DDBJ whole genome shotgun (WGS) entry which is preliminary data.</text>
</comment>
<dbReference type="RefSeq" id="WP_191802414.1">
    <property type="nucleotide sequence ID" value="NZ_JACSQL010000009.1"/>
</dbReference>
<reference evidence="3 4" key="1">
    <citation type="submission" date="2020-08" db="EMBL/GenBank/DDBJ databases">
        <title>A Genomic Blueprint of the Chicken Gut Microbiome.</title>
        <authorList>
            <person name="Gilroy R."/>
            <person name="Ravi A."/>
            <person name="Getino M."/>
            <person name="Pursley I."/>
            <person name="Horton D.L."/>
            <person name="Alikhan N.-F."/>
            <person name="Baker D."/>
            <person name="Gharbi K."/>
            <person name="Hall N."/>
            <person name="Watson M."/>
            <person name="Adriaenssens E.M."/>
            <person name="Foster-Nyarko E."/>
            <person name="Jarju S."/>
            <person name="Secka A."/>
            <person name="Antonio M."/>
            <person name="Oren A."/>
            <person name="Chaudhuri R."/>
            <person name="La Ragione R.M."/>
            <person name="Hildebrand F."/>
            <person name="Pallen M.J."/>
        </authorList>
    </citation>
    <scope>NUCLEOTIDE SEQUENCE [LARGE SCALE GENOMIC DNA]</scope>
    <source>
        <strain evidence="3 4">Sa2BVA9</strain>
    </source>
</reference>
<evidence type="ECO:0000256" key="2">
    <source>
        <dbReference type="SAM" id="Phobius"/>
    </source>
</evidence>
<keyword evidence="2" id="KW-0812">Transmembrane</keyword>
<dbReference type="EMBL" id="JACSQL010000009">
    <property type="protein sequence ID" value="MBD7969882.1"/>
    <property type="molecule type" value="Genomic_DNA"/>
</dbReference>
<keyword evidence="4" id="KW-1185">Reference proteome</keyword>
<protein>
    <submittedName>
        <fullName evidence="3">Uncharacterized protein</fullName>
    </submittedName>
</protein>
<feature type="compositionally biased region" description="Polar residues" evidence="1">
    <location>
        <begin position="82"/>
        <end position="102"/>
    </location>
</feature>
<accession>A0ABR8T2G5</accession>
<feature type="region of interest" description="Disordered" evidence="1">
    <location>
        <begin position="63"/>
        <end position="131"/>
    </location>
</feature>
<evidence type="ECO:0000313" key="3">
    <source>
        <dbReference type="EMBL" id="MBD7969882.1"/>
    </source>
</evidence>
<keyword evidence="2" id="KW-0472">Membrane</keyword>
<evidence type="ECO:0000256" key="1">
    <source>
        <dbReference type="SAM" id="MobiDB-lite"/>
    </source>
</evidence>
<dbReference type="Proteomes" id="UP000608071">
    <property type="component" value="Unassembled WGS sequence"/>
</dbReference>
<feature type="transmembrane region" description="Helical" evidence="2">
    <location>
        <begin position="12"/>
        <end position="33"/>
    </location>
</feature>
<name>A0ABR8T2G5_9BACL</name>
<proteinExistence type="predicted"/>
<feature type="compositionally biased region" description="Basic and acidic residues" evidence="1">
    <location>
        <begin position="69"/>
        <end position="81"/>
    </location>
</feature>
<evidence type="ECO:0000313" key="4">
    <source>
        <dbReference type="Proteomes" id="UP000608071"/>
    </source>
</evidence>